<dbReference type="VEuPathDB" id="FungiDB:H310_14497"/>
<dbReference type="AlphaFoldDB" id="A0A024T9T0"/>
<dbReference type="GeneID" id="20091547"/>
<gene>
    <name evidence="2" type="ORF">H310_14497</name>
</gene>
<evidence type="ECO:0000256" key="1">
    <source>
        <dbReference type="SAM" id="MobiDB-lite"/>
    </source>
</evidence>
<organism evidence="2">
    <name type="scientific">Aphanomyces invadans</name>
    <dbReference type="NCBI Taxonomy" id="157072"/>
    <lineage>
        <taxon>Eukaryota</taxon>
        <taxon>Sar</taxon>
        <taxon>Stramenopiles</taxon>
        <taxon>Oomycota</taxon>
        <taxon>Saprolegniomycetes</taxon>
        <taxon>Saprolegniales</taxon>
        <taxon>Verrucalvaceae</taxon>
        <taxon>Aphanomyces</taxon>
    </lineage>
</organism>
<sequence>MSLDPTYLTLLTVPFSYLKKHPRPPPRYREDDTVSTPIRVQTTAGSATDSPPPAAPSSTHSPISSLHLLQHMTLRSIKTMLHRLLRLPHLRA</sequence>
<dbReference type="RefSeq" id="XP_008880595.1">
    <property type="nucleotide sequence ID" value="XM_008882373.1"/>
</dbReference>
<feature type="region of interest" description="Disordered" evidence="1">
    <location>
        <begin position="18"/>
        <end position="64"/>
    </location>
</feature>
<dbReference type="EMBL" id="KI914023">
    <property type="protein sequence ID" value="ETV90759.1"/>
    <property type="molecule type" value="Genomic_DNA"/>
</dbReference>
<accession>A0A024T9T0</accession>
<name>A0A024T9T0_9STRA</name>
<evidence type="ECO:0000313" key="2">
    <source>
        <dbReference type="EMBL" id="ETV90759.1"/>
    </source>
</evidence>
<protein>
    <submittedName>
        <fullName evidence="2">Uncharacterized protein</fullName>
    </submittedName>
</protein>
<reference evidence="2" key="1">
    <citation type="submission" date="2013-12" db="EMBL/GenBank/DDBJ databases">
        <title>The Genome Sequence of Aphanomyces invadans NJM9701.</title>
        <authorList>
            <consortium name="The Broad Institute Genomics Platform"/>
            <person name="Russ C."/>
            <person name="Tyler B."/>
            <person name="van West P."/>
            <person name="Dieguez-Uribeondo J."/>
            <person name="Young S.K."/>
            <person name="Zeng Q."/>
            <person name="Gargeya S."/>
            <person name="Fitzgerald M."/>
            <person name="Abouelleil A."/>
            <person name="Alvarado L."/>
            <person name="Chapman S.B."/>
            <person name="Gainer-Dewar J."/>
            <person name="Goldberg J."/>
            <person name="Griggs A."/>
            <person name="Gujja S."/>
            <person name="Hansen M."/>
            <person name="Howarth C."/>
            <person name="Imamovic A."/>
            <person name="Ireland A."/>
            <person name="Larimer J."/>
            <person name="McCowan C."/>
            <person name="Murphy C."/>
            <person name="Pearson M."/>
            <person name="Poon T.W."/>
            <person name="Priest M."/>
            <person name="Roberts A."/>
            <person name="Saif S."/>
            <person name="Shea T."/>
            <person name="Sykes S."/>
            <person name="Wortman J."/>
            <person name="Nusbaum C."/>
            <person name="Birren B."/>
        </authorList>
    </citation>
    <scope>NUCLEOTIDE SEQUENCE [LARGE SCALE GENOMIC DNA]</scope>
    <source>
        <strain evidence="2">NJM9701</strain>
    </source>
</reference>
<proteinExistence type="predicted"/>